<sequence length="420" mass="44362">MLLLQLVVILTASRTLAWVLRWLGQPRVIGEMLAGLALGPILLGTVAPEWQQWLFAADTLPALDALSQLGLVLFMLIVGAELRLPAGSHRSLRAAGAVGVLAVLLPMALGLLIAPSLQARFAPPGVSFWAFAMFLAAAIGITAMPVLARILKDSRRTCTPVGQLALASAAVADVLAWLALAFAMAMASSNGDWTPFLRASIGVVAMILLCLGVLRPCLAWLLRRHAQQGHPDSYMLALLLIGTFACGALTHWMHLHAVFGAFLFGVALPRNDALLASLILRLENITVMALLPVFFALAGLSTTAAALDIQAFGALALILLVAASGKLFGGAVGARLGGYRWRDAFAVGSLMNARGMMELIVLKVGLDAGVIGPQLFTILLLIAIITTMMATPMLVALDRRPAPARPMIPADTIPHAPRLE</sequence>
<evidence type="ECO:0000256" key="5">
    <source>
        <dbReference type="ARBA" id="ARBA00022989"/>
    </source>
</evidence>
<proteinExistence type="predicted"/>
<reference evidence="11" key="1">
    <citation type="journal article" date="2019" name="Int. J. Syst. Evol. Microbiol.">
        <title>The Global Catalogue of Microorganisms (GCM) 10K type strain sequencing project: providing services to taxonomists for standard genome sequencing and annotation.</title>
        <authorList>
            <consortium name="The Broad Institute Genomics Platform"/>
            <consortium name="The Broad Institute Genome Sequencing Center for Infectious Disease"/>
            <person name="Wu L."/>
            <person name="Ma J."/>
        </authorList>
    </citation>
    <scope>NUCLEOTIDE SEQUENCE [LARGE SCALE GENOMIC DNA]</scope>
    <source>
        <strain evidence="11">KACC 12822</strain>
    </source>
</reference>
<name>A0ABW0JQV2_9GAMM</name>
<feature type="transmembrane region" description="Helical" evidence="8">
    <location>
        <begin position="312"/>
        <end position="332"/>
    </location>
</feature>
<feature type="transmembrane region" description="Helical" evidence="8">
    <location>
        <begin position="65"/>
        <end position="82"/>
    </location>
</feature>
<dbReference type="EMBL" id="JBHSMM010000001">
    <property type="protein sequence ID" value="MFC5438488.1"/>
    <property type="molecule type" value="Genomic_DNA"/>
</dbReference>
<accession>A0ABW0JQV2</accession>
<feature type="transmembrane region" description="Helical" evidence="8">
    <location>
        <begin position="126"/>
        <end position="151"/>
    </location>
</feature>
<dbReference type="Pfam" id="PF00999">
    <property type="entry name" value="Na_H_Exchanger"/>
    <property type="match status" value="1"/>
</dbReference>
<feature type="transmembrane region" description="Helical" evidence="8">
    <location>
        <begin position="374"/>
        <end position="397"/>
    </location>
</feature>
<feature type="transmembrane region" description="Helical" evidence="8">
    <location>
        <begin position="199"/>
        <end position="222"/>
    </location>
</feature>
<keyword evidence="7 8" id="KW-0472">Membrane</keyword>
<feature type="transmembrane region" description="Helical" evidence="8">
    <location>
        <begin position="287"/>
        <end position="306"/>
    </location>
</feature>
<dbReference type="RefSeq" id="WP_377337609.1">
    <property type="nucleotide sequence ID" value="NZ_JALBWS010000015.1"/>
</dbReference>
<evidence type="ECO:0000256" key="6">
    <source>
        <dbReference type="ARBA" id="ARBA00023065"/>
    </source>
</evidence>
<dbReference type="InterPro" id="IPR050794">
    <property type="entry name" value="CPA2_transporter"/>
</dbReference>
<protein>
    <submittedName>
        <fullName evidence="10">Cation:proton antiporter</fullName>
    </submittedName>
</protein>
<evidence type="ECO:0000259" key="9">
    <source>
        <dbReference type="Pfam" id="PF00999"/>
    </source>
</evidence>
<feature type="transmembrane region" description="Helical" evidence="8">
    <location>
        <begin position="94"/>
        <end position="114"/>
    </location>
</feature>
<evidence type="ECO:0000256" key="4">
    <source>
        <dbReference type="ARBA" id="ARBA00022692"/>
    </source>
</evidence>
<evidence type="ECO:0000256" key="2">
    <source>
        <dbReference type="ARBA" id="ARBA00022448"/>
    </source>
</evidence>
<feature type="transmembrane region" description="Helical" evidence="8">
    <location>
        <begin position="234"/>
        <end position="253"/>
    </location>
</feature>
<evidence type="ECO:0000313" key="10">
    <source>
        <dbReference type="EMBL" id="MFC5438488.1"/>
    </source>
</evidence>
<dbReference type="PANTHER" id="PTHR32468:SF0">
    <property type="entry name" value="K(+)_H(+) ANTIPORTER 1"/>
    <property type="match status" value="1"/>
</dbReference>
<evidence type="ECO:0000256" key="7">
    <source>
        <dbReference type="ARBA" id="ARBA00023136"/>
    </source>
</evidence>
<keyword evidence="3" id="KW-0050">Antiport</keyword>
<keyword evidence="5 8" id="KW-1133">Transmembrane helix</keyword>
<dbReference type="InterPro" id="IPR006153">
    <property type="entry name" value="Cation/H_exchanger_TM"/>
</dbReference>
<keyword evidence="4 8" id="KW-0812">Transmembrane</keyword>
<evidence type="ECO:0000313" key="11">
    <source>
        <dbReference type="Proteomes" id="UP001596018"/>
    </source>
</evidence>
<comment type="caution">
    <text evidence="10">The sequence shown here is derived from an EMBL/GenBank/DDBJ whole genome shotgun (WGS) entry which is preliminary data.</text>
</comment>
<keyword evidence="11" id="KW-1185">Reference proteome</keyword>
<evidence type="ECO:0000256" key="3">
    <source>
        <dbReference type="ARBA" id="ARBA00022449"/>
    </source>
</evidence>
<evidence type="ECO:0000256" key="8">
    <source>
        <dbReference type="SAM" id="Phobius"/>
    </source>
</evidence>
<dbReference type="InterPro" id="IPR038770">
    <property type="entry name" value="Na+/solute_symporter_sf"/>
</dbReference>
<keyword evidence="2" id="KW-0813">Transport</keyword>
<organism evidence="10 11">
    <name type="scientific">Rhodanobacter ginsenosidimutans</name>
    <dbReference type="NCBI Taxonomy" id="490571"/>
    <lineage>
        <taxon>Bacteria</taxon>
        <taxon>Pseudomonadati</taxon>
        <taxon>Pseudomonadota</taxon>
        <taxon>Gammaproteobacteria</taxon>
        <taxon>Lysobacterales</taxon>
        <taxon>Rhodanobacteraceae</taxon>
        <taxon>Rhodanobacter</taxon>
    </lineage>
</organism>
<dbReference type="Proteomes" id="UP001596018">
    <property type="component" value="Unassembled WGS sequence"/>
</dbReference>
<comment type="subcellular location">
    <subcellularLocation>
        <location evidence="1">Membrane</location>
        <topology evidence="1">Multi-pass membrane protein</topology>
    </subcellularLocation>
</comment>
<dbReference type="PANTHER" id="PTHR32468">
    <property type="entry name" value="CATION/H + ANTIPORTER"/>
    <property type="match status" value="1"/>
</dbReference>
<feature type="domain" description="Cation/H+ exchanger transmembrane" evidence="9">
    <location>
        <begin position="16"/>
        <end position="394"/>
    </location>
</feature>
<feature type="transmembrane region" description="Helical" evidence="8">
    <location>
        <begin position="163"/>
        <end position="187"/>
    </location>
</feature>
<dbReference type="Gene3D" id="1.20.1530.20">
    <property type="match status" value="1"/>
</dbReference>
<evidence type="ECO:0000256" key="1">
    <source>
        <dbReference type="ARBA" id="ARBA00004141"/>
    </source>
</evidence>
<gene>
    <name evidence="10" type="ORF">ACFPK0_00525</name>
</gene>
<keyword evidence="6" id="KW-0406">Ion transport</keyword>